<evidence type="ECO:0000313" key="2">
    <source>
        <dbReference type="EMBL" id="RXG18304.1"/>
    </source>
</evidence>
<comment type="caution">
    <text evidence="2">The sequence shown here is derived from an EMBL/GenBank/DDBJ whole genome shotgun (WGS) entry which is preliminary data.</text>
</comment>
<evidence type="ECO:0000256" key="1">
    <source>
        <dbReference type="SAM" id="Phobius"/>
    </source>
</evidence>
<dbReference type="Proteomes" id="UP000289821">
    <property type="component" value="Unassembled WGS sequence"/>
</dbReference>
<dbReference type="AlphaFoldDB" id="A0A4Q0NZD5"/>
<sequence>MLYANTQATHTAQNHTVVMRYRRWSPGVAALLSFFIPGVGQMYKGDVGTGIAWLIVTYIGYFLFIIPGLILHLICIITAASGDPYK</sequence>
<keyword evidence="1" id="KW-0812">Transmembrane</keyword>
<keyword evidence="3" id="KW-1185">Reference proteome</keyword>
<accession>A0A4Q0NZD5</accession>
<keyword evidence="1" id="KW-1133">Transmembrane helix</keyword>
<feature type="transmembrane region" description="Helical" evidence="1">
    <location>
        <begin position="55"/>
        <end position="80"/>
    </location>
</feature>
<name>A0A4Q0NZD5_9FLAO</name>
<feature type="transmembrane region" description="Helical" evidence="1">
    <location>
        <begin position="24"/>
        <end position="43"/>
    </location>
</feature>
<evidence type="ECO:0008006" key="4">
    <source>
        <dbReference type="Google" id="ProtNLM"/>
    </source>
</evidence>
<keyword evidence="1" id="KW-0472">Membrane</keyword>
<gene>
    <name evidence="2" type="ORF">DSM04_101497</name>
</gene>
<protein>
    <recommendedName>
        <fullName evidence="4">TM2 domain-containing protein</fullName>
    </recommendedName>
</protein>
<reference evidence="2 3" key="1">
    <citation type="submission" date="2018-07" db="EMBL/GenBank/DDBJ databases">
        <title>Leeuwenhoekiella genomics.</title>
        <authorList>
            <person name="Tahon G."/>
            <person name="Willems A."/>
        </authorList>
    </citation>
    <scope>NUCLEOTIDE SEQUENCE [LARGE SCALE GENOMIC DNA]</scope>
    <source>
        <strain evidence="2 3">R-50232</strain>
    </source>
</reference>
<proteinExistence type="predicted"/>
<dbReference type="EMBL" id="QOVI01000001">
    <property type="protein sequence ID" value="RXG18304.1"/>
    <property type="molecule type" value="Genomic_DNA"/>
</dbReference>
<evidence type="ECO:0000313" key="3">
    <source>
        <dbReference type="Proteomes" id="UP000289821"/>
    </source>
</evidence>
<organism evidence="2 3">
    <name type="scientific">Leeuwenhoekiella aestuarii</name>
    <dbReference type="NCBI Taxonomy" id="2249426"/>
    <lineage>
        <taxon>Bacteria</taxon>
        <taxon>Pseudomonadati</taxon>
        <taxon>Bacteroidota</taxon>
        <taxon>Flavobacteriia</taxon>
        <taxon>Flavobacteriales</taxon>
        <taxon>Flavobacteriaceae</taxon>
        <taxon>Leeuwenhoekiella</taxon>
    </lineage>
</organism>